<dbReference type="VEuPathDB" id="TrichDB:TRFO_12654"/>
<name>A0A1J4L221_9EUKA</name>
<dbReference type="AlphaFoldDB" id="A0A1J4L221"/>
<evidence type="ECO:0008006" key="6">
    <source>
        <dbReference type="Google" id="ProtNLM"/>
    </source>
</evidence>
<dbReference type="Gene3D" id="3.80.10.10">
    <property type="entry name" value="Ribonuclease Inhibitor"/>
    <property type="match status" value="7"/>
</dbReference>
<feature type="region of interest" description="Disordered" evidence="3">
    <location>
        <begin position="1000"/>
        <end position="1050"/>
    </location>
</feature>
<feature type="compositionally biased region" description="Low complexity" evidence="3">
    <location>
        <begin position="1000"/>
        <end position="1013"/>
    </location>
</feature>
<accession>A0A1J4L221</accession>
<dbReference type="Pfam" id="PF12799">
    <property type="entry name" value="LRR_4"/>
    <property type="match status" value="1"/>
</dbReference>
<dbReference type="Proteomes" id="UP000179807">
    <property type="component" value="Unassembled WGS sequence"/>
</dbReference>
<evidence type="ECO:0000256" key="2">
    <source>
        <dbReference type="ARBA" id="ARBA00022737"/>
    </source>
</evidence>
<dbReference type="InterPro" id="IPR025875">
    <property type="entry name" value="Leu-rich_rpt_4"/>
</dbReference>
<dbReference type="InterPro" id="IPR001611">
    <property type="entry name" value="Leu-rich_rpt"/>
</dbReference>
<evidence type="ECO:0000313" key="5">
    <source>
        <dbReference type="Proteomes" id="UP000179807"/>
    </source>
</evidence>
<dbReference type="EMBL" id="MLAK01000035">
    <property type="protein sequence ID" value="OHT17128.1"/>
    <property type="molecule type" value="Genomic_DNA"/>
</dbReference>
<keyword evidence="1" id="KW-0433">Leucine-rich repeat</keyword>
<dbReference type="Pfam" id="PF13855">
    <property type="entry name" value="LRR_8"/>
    <property type="match status" value="1"/>
</dbReference>
<dbReference type="PROSITE" id="PS51450">
    <property type="entry name" value="LRR"/>
    <property type="match status" value="7"/>
</dbReference>
<dbReference type="PANTHER" id="PTHR46652:SF3">
    <property type="entry name" value="LEUCINE-RICH REPEAT-CONTAINING PROTEIN 9"/>
    <property type="match status" value="1"/>
</dbReference>
<dbReference type="SMART" id="SM00365">
    <property type="entry name" value="LRR_SD22"/>
    <property type="match status" value="7"/>
</dbReference>
<dbReference type="PANTHER" id="PTHR46652">
    <property type="entry name" value="LEUCINE-RICH REPEAT AND IQ DOMAIN-CONTAINING PROTEIN 1-RELATED"/>
    <property type="match status" value="1"/>
</dbReference>
<dbReference type="InterPro" id="IPR003591">
    <property type="entry name" value="Leu-rich_rpt_typical-subtyp"/>
</dbReference>
<dbReference type="SUPFAM" id="SSF52058">
    <property type="entry name" value="L domain-like"/>
    <property type="match status" value="2"/>
</dbReference>
<reference evidence="4" key="1">
    <citation type="submission" date="2016-10" db="EMBL/GenBank/DDBJ databases">
        <authorList>
            <person name="Benchimol M."/>
            <person name="Almeida L.G."/>
            <person name="Vasconcelos A.T."/>
            <person name="Perreira-Neves A."/>
            <person name="Rosa I.A."/>
            <person name="Tasca T."/>
            <person name="Bogo M.R."/>
            <person name="de Souza W."/>
        </authorList>
    </citation>
    <scope>NUCLEOTIDE SEQUENCE [LARGE SCALE GENOMIC DNA]</scope>
    <source>
        <strain evidence="4">K</strain>
    </source>
</reference>
<proteinExistence type="predicted"/>
<keyword evidence="5" id="KW-1185">Reference proteome</keyword>
<organism evidence="4 5">
    <name type="scientific">Tritrichomonas foetus</name>
    <dbReference type="NCBI Taxonomy" id="1144522"/>
    <lineage>
        <taxon>Eukaryota</taxon>
        <taxon>Metamonada</taxon>
        <taxon>Parabasalia</taxon>
        <taxon>Tritrichomonadida</taxon>
        <taxon>Tritrichomonadidae</taxon>
        <taxon>Tritrichomonas</taxon>
    </lineage>
</organism>
<protein>
    <recommendedName>
        <fullName evidence="6">Leucine Rich Repeat family protein</fullName>
    </recommendedName>
</protein>
<dbReference type="OrthoDB" id="6334211at2759"/>
<dbReference type="SMART" id="SM00369">
    <property type="entry name" value="LRR_TYP"/>
    <property type="match status" value="7"/>
</dbReference>
<sequence>MEEQVFNTILEDNLIDPKEFQANPDKFTAIECFHFNLTAHPTFHQFTNLTELRIMEQDVVDLEWLKDCPKLNKLIVFHTPLNDASGLKYSPGIETLYLEGNKFDHLPDLTCLENLTDLSLSGNPFSEIPKFPVMESIKSFNFSCANMISIDPSIKNFKNLEKLNISGNHLPDFSFLDSVKHLEKLTELDVSDPRYGPNPVCLLPNYETIVINALPQVAVVDTFTIPDKFRPIAQNRIREVEMYYHNCISSEITALDMVSVGFFKEVETALKSVKPSSIIQNISEIYTIEDSFQTFQKSIEKLIRESYQLSFESGGNISFIRVDENSEEWDSLITSTTRKVEVLSSAQLVAAWKINNVVVSKNTKDLAITQEFMLLPLNSLEDSVDCIKNWAYHEKLSDVQPKVTLENDFGSFIVCNKLKGEKYVPVFLILFSILKEAYLSSIDSICEKAEEYQITPVSNDDTLTVYHTTYELKNTLTHITLINCGISSLDIFQDLENVKYLCISNNEIKTLKNLPHLPLLSTLDVSFNKIEKVSELYPIERAATSTIENLNIYGNPVTTPQVLRLIKDIFPRIESQFKQAHPFLNLEDCDLDFNSLTVLDISNNFITSLSPLSNMKCLEKLYASNNCLEKVDFKSSTLLYADFSMNQINDFPTPSLFPNMTTLMINYNNIKTLHEFPTLVSLFVAGNLIEAIPYPTQFPNLCVLYIAENPLNNSPTDLRILYQFPKLKMLNGVFSTSQLRSRAKASFNGILFPEDLPRILLPDQTHLDLSEKEYSDVNSIESKSLQKLILKNNLLKTINWKINALPKLTDLNLSNNELQSFDFLNLIPHIRFLNLSANKLVDDNIKSICSFKLARLQELNLSNNSFRNVPIFATFPALESLDLSHNYILGAAPNAFEGIKALDLSYNSMQKLDNIGASSIISLDISHNRVSSVDEVYKLAKCTAITKFSFHDNPLGHRVSPRIRCLVILRSLKEMDGKLVTEADLAQAKMLLDQGTGQVAQAPAPQAPPGRTTRVNNVNLGFGLPALQNPQPASRRQQQQHDERRRFQGF</sequence>
<keyword evidence="2" id="KW-0677">Repeat</keyword>
<evidence type="ECO:0000256" key="3">
    <source>
        <dbReference type="SAM" id="MobiDB-lite"/>
    </source>
</evidence>
<gene>
    <name evidence="4" type="ORF">TRFO_12654</name>
</gene>
<comment type="caution">
    <text evidence="4">The sequence shown here is derived from an EMBL/GenBank/DDBJ whole genome shotgun (WGS) entry which is preliminary data.</text>
</comment>
<dbReference type="InterPro" id="IPR032675">
    <property type="entry name" value="LRR_dom_sf"/>
</dbReference>
<dbReference type="SMART" id="SM00364">
    <property type="entry name" value="LRR_BAC"/>
    <property type="match status" value="8"/>
</dbReference>
<evidence type="ECO:0000256" key="1">
    <source>
        <dbReference type="ARBA" id="ARBA00022614"/>
    </source>
</evidence>
<evidence type="ECO:0000313" key="4">
    <source>
        <dbReference type="EMBL" id="OHT17128.1"/>
    </source>
</evidence>
<feature type="compositionally biased region" description="Basic and acidic residues" evidence="3">
    <location>
        <begin position="1039"/>
        <end position="1050"/>
    </location>
</feature>
<dbReference type="GeneID" id="94831466"/>
<dbReference type="RefSeq" id="XP_068370264.1">
    <property type="nucleotide sequence ID" value="XM_068496762.1"/>
</dbReference>
<dbReference type="InterPro" id="IPR050836">
    <property type="entry name" value="SDS22/Internalin_LRR"/>
</dbReference>